<sequence>MSTDNDTSSNFSYDGEAEPDTFSLSQLKAVVNRHFGESCELEKLDEGGYHKVYNVLRSNGSPLDAVVRVAAPAFPTDKLESEVSTYKYLAAHTKIPVPQIYAWNSDASNPVGAEYMIMQKVPGVSSSQVWQDLPEEVKKNAISQVAQYLLEIFSLRFATCGSIYWTPQNGFHVGPIVNTPFYRALDGFVRIPGDVKPHNPNPHRGPFSTATDYLLSFAKAEIAFLSENRSLAVSELGNDSTSGEQRLEQGERDISTPESPFSFKLDDFRLSNIMINEETGQVTGLIDFEGTTITPLWECAVIPRWLQPPDDPESSYEGGPAESRIALRAQFLDTVDKSNLGGEWRKAYELGRPFRELPSRLRYQVNVWASDSLEEWVDERLEWAKAHPRVRFPETDI</sequence>
<dbReference type="AlphaFoldDB" id="A0A0C9V8J7"/>
<dbReference type="OrthoDB" id="10003767at2759"/>
<dbReference type="HOGENOM" id="CLU_058287_0_0_1"/>
<feature type="domain" description="Aminoglycoside phosphotransferase" evidence="2">
    <location>
        <begin position="258"/>
        <end position="297"/>
    </location>
</feature>
<feature type="compositionally biased region" description="Polar residues" evidence="1">
    <location>
        <begin position="235"/>
        <end position="244"/>
    </location>
</feature>
<feature type="compositionally biased region" description="Basic and acidic residues" evidence="1">
    <location>
        <begin position="245"/>
        <end position="255"/>
    </location>
</feature>
<protein>
    <recommendedName>
        <fullName evidence="2">Aminoglycoside phosphotransferase domain-containing protein</fullName>
    </recommendedName>
</protein>
<organism evidence="3 4">
    <name type="scientific">Sphaerobolus stellatus (strain SS14)</name>
    <dbReference type="NCBI Taxonomy" id="990650"/>
    <lineage>
        <taxon>Eukaryota</taxon>
        <taxon>Fungi</taxon>
        <taxon>Dikarya</taxon>
        <taxon>Basidiomycota</taxon>
        <taxon>Agaricomycotina</taxon>
        <taxon>Agaricomycetes</taxon>
        <taxon>Phallomycetidae</taxon>
        <taxon>Geastrales</taxon>
        <taxon>Sphaerobolaceae</taxon>
        <taxon>Sphaerobolus</taxon>
    </lineage>
</organism>
<name>A0A0C9V8J7_SPHS4</name>
<dbReference type="Pfam" id="PF01636">
    <property type="entry name" value="APH"/>
    <property type="match status" value="2"/>
</dbReference>
<accession>A0A0C9V8J7</accession>
<proteinExistence type="predicted"/>
<evidence type="ECO:0000259" key="2">
    <source>
        <dbReference type="Pfam" id="PF01636"/>
    </source>
</evidence>
<keyword evidence="4" id="KW-1185">Reference proteome</keyword>
<dbReference type="InterPro" id="IPR051678">
    <property type="entry name" value="AGP_Transferase"/>
</dbReference>
<dbReference type="InterPro" id="IPR011009">
    <property type="entry name" value="Kinase-like_dom_sf"/>
</dbReference>
<feature type="region of interest" description="Disordered" evidence="1">
    <location>
        <begin position="235"/>
        <end position="258"/>
    </location>
</feature>
<dbReference type="Gene3D" id="3.30.200.20">
    <property type="entry name" value="Phosphorylase Kinase, domain 1"/>
    <property type="match status" value="1"/>
</dbReference>
<gene>
    <name evidence="3" type="ORF">M422DRAFT_264228</name>
</gene>
<feature type="domain" description="Aminoglycoside phosphotransferase" evidence="2">
    <location>
        <begin position="47"/>
        <end position="172"/>
    </location>
</feature>
<dbReference type="PANTHER" id="PTHR21310">
    <property type="entry name" value="AMINOGLYCOSIDE PHOSPHOTRANSFERASE-RELATED-RELATED"/>
    <property type="match status" value="1"/>
</dbReference>
<dbReference type="Proteomes" id="UP000054279">
    <property type="component" value="Unassembled WGS sequence"/>
</dbReference>
<evidence type="ECO:0000256" key="1">
    <source>
        <dbReference type="SAM" id="MobiDB-lite"/>
    </source>
</evidence>
<evidence type="ECO:0000313" key="3">
    <source>
        <dbReference type="EMBL" id="KIJ33770.1"/>
    </source>
</evidence>
<dbReference type="PANTHER" id="PTHR21310:SF15">
    <property type="entry name" value="AMINOGLYCOSIDE PHOSPHOTRANSFERASE DOMAIN-CONTAINING PROTEIN"/>
    <property type="match status" value="1"/>
</dbReference>
<reference evidence="3 4" key="1">
    <citation type="submission" date="2014-06" db="EMBL/GenBank/DDBJ databases">
        <title>Evolutionary Origins and Diversification of the Mycorrhizal Mutualists.</title>
        <authorList>
            <consortium name="DOE Joint Genome Institute"/>
            <consortium name="Mycorrhizal Genomics Consortium"/>
            <person name="Kohler A."/>
            <person name="Kuo A."/>
            <person name="Nagy L.G."/>
            <person name="Floudas D."/>
            <person name="Copeland A."/>
            <person name="Barry K.W."/>
            <person name="Cichocki N."/>
            <person name="Veneault-Fourrey C."/>
            <person name="LaButti K."/>
            <person name="Lindquist E.A."/>
            <person name="Lipzen A."/>
            <person name="Lundell T."/>
            <person name="Morin E."/>
            <person name="Murat C."/>
            <person name="Riley R."/>
            <person name="Ohm R."/>
            <person name="Sun H."/>
            <person name="Tunlid A."/>
            <person name="Henrissat B."/>
            <person name="Grigoriev I.V."/>
            <person name="Hibbett D.S."/>
            <person name="Martin F."/>
        </authorList>
    </citation>
    <scope>NUCLEOTIDE SEQUENCE [LARGE SCALE GENOMIC DNA]</scope>
    <source>
        <strain evidence="3 4">SS14</strain>
    </source>
</reference>
<evidence type="ECO:0000313" key="4">
    <source>
        <dbReference type="Proteomes" id="UP000054279"/>
    </source>
</evidence>
<dbReference type="InterPro" id="IPR002575">
    <property type="entry name" value="Aminoglycoside_PTrfase"/>
</dbReference>
<dbReference type="SUPFAM" id="SSF56112">
    <property type="entry name" value="Protein kinase-like (PK-like)"/>
    <property type="match status" value="1"/>
</dbReference>
<dbReference type="EMBL" id="KN837208">
    <property type="protein sequence ID" value="KIJ33770.1"/>
    <property type="molecule type" value="Genomic_DNA"/>
</dbReference>